<dbReference type="Proteomes" id="UP000476176">
    <property type="component" value="Unassembled WGS sequence"/>
</dbReference>
<evidence type="ECO:0000313" key="2">
    <source>
        <dbReference type="EMBL" id="KAE9255766.1"/>
    </source>
</evidence>
<sequence>MKMHTVKQSTKLRLRTPPRERLDGGYYAP</sequence>
<proteinExistence type="predicted"/>
<dbReference type="EMBL" id="QXGC01000008">
    <property type="protein sequence ID" value="KAE9255766.1"/>
    <property type="molecule type" value="Genomic_DNA"/>
</dbReference>
<reference evidence="2 3" key="1">
    <citation type="submission" date="2018-09" db="EMBL/GenBank/DDBJ databases">
        <title>Genomic investigation of the strawberry pathogen Phytophthora fragariae indicates pathogenicity is determined by transcriptional variation in three key races.</title>
        <authorList>
            <person name="Adams T.M."/>
            <person name="Armitage A.D."/>
            <person name="Sobczyk M.K."/>
            <person name="Bates H.J."/>
            <person name="Dunwell J.M."/>
            <person name="Nellist C.F."/>
            <person name="Harrison R.J."/>
        </authorList>
    </citation>
    <scope>NUCLEOTIDE SEQUENCE [LARGE SCALE GENOMIC DNA]</scope>
    <source>
        <strain evidence="2 3">BC-23</strain>
    </source>
</reference>
<feature type="compositionally biased region" description="Basic residues" evidence="1">
    <location>
        <begin position="1"/>
        <end position="16"/>
    </location>
</feature>
<evidence type="ECO:0000256" key="1">
    <source>
        <dbReference type="SAM" id="MobiDB-lite"/>
    </source>
</evidence>
<accession>A0A6G0PVA9</accession>
<feature type="region of interest" description="Disordered" evidence="1">
    <location>
        <begin position="1"/>
        <end position="29"/>
    </location>
</feature>
<dbReference type="AlphaFoldDB" id="A0A6G0PVA9"/>
<organism evidence="2 3">
    <name type="scientific">Phytophthora fragariae</name>
    <dbReference type="NCBI Taxonomy" id="53985"/>
    <lineage>
        <taxon>Eukaryota</taxon>
        <taxon>Sar</taxon>
        <taxon>Stramenopiles</taxon>
        <taxon>Oomycota</taxon>
        <taxon>Peronosporomycetes</taxon>
        <taxon>Peronosporales</taxon>
        <taxon>Peronosporaceae</taxon>
        <taxon>Phytophthora</taxon>
    </lineage>
</organism>
<comment type="caution">
    <text evidence="2">The sequence shown here is derived from an EMBL/GenBank/DDBJ whole genome shotgun (WGS) entry which is preliminary data.</text>
</comment>
<protein>
    <submittedName>
        <fullName evidence="2">Uncharacterized protein</fullName>
    </submittedName>
</protein>
<name>A0A6G0PVA9_9STRA</name>
<gene>
    <name evidence="2" type="ORF">PF004_g452</name>
</gene>
<evidence type="ECO:0000313" key="3">
    <source>
        <dbReference type="Proteomes" id="UP000476176"/>
    </source>
</evidence>